<keyword evidence="2" id="KW-0547">Nucleotide-binding</keyword>
<dbReference type="GO" id="GO:0016887">
    <property type="term" value="F:ATP hydrolysis activity"/>
    <property type="evidence" value="ECO:0007669"/>
    <property type="project" value="TreeGrafter"/>
</dbReference>
<dbReference type="Pfam" id="PF00437">
    <property type="entry name" value="T2SSE"/>
    <property type="match status" value="1"/>
</dbReference>
<evidence type="ECO:0000313" key="6">
    <source>
        <dbReference type="Proteomes" id="UP000076490"/>
    </source>
</evidence>
<dbReference type="InterPro" id="IPR003593">
    <property type="entry name" value="AAA+_ATPase"/>
</dbReference>
<keyword evidence="3" id="KW-0067">ATP-binding</keyword>
<dbReference type="Proteomes" id="UP000076490">
    <property type="component" value="Unassembled WGS sequence"/>
</dbReference>
<comment type="similarity">
    <text evidence="1">Belongs to the GSP E family.</text>
</comment>
<evidence type="ECO:0000256" key="1">
    <source>
        <dbReference type="ARBA" id="ARBA00006611"/>
    </source>
</evidence>
<name>A0A161RIV2_9BACL</name>
<dbReference type="Gene3D" id="3.40.50.300">
    <property type="entry name" value="P-loop containing nucleotide triphosphate hydrolases"/>
    <property type="match status" value="1"/>
</dbReference>
<dbReference type="InterPro" id="IPR001482">
    <property type="entry name" value="T2SS/T4SS_dom"/>
</dbReference>
<organism evidence="5 6">
    <name type="scientific">Bhargavaea cecembensis</name>
    <dbReference type="NCBI Taxonomy" id="394098"/>
    <lineage>
        <taxon>Bacteria</taxon>
        <taxon>Bacillati</taxon>
        <taxon>Bacillota</taxon>
        <taxon>Bacilli</taxon>
        <taxon>Bacillales</taxon>
        <taxon>Caryophanaceae</taxon>
        <taxon>Bhargavaea</taxon>
    </lineage>
</organism>
<dbReference type="GO" id="GO:0005886">
    <property type="term" value="C:plasma membrane"/>
    <property type="evidence" value="ECO:0007669"/>
    <property type="project" value="TreeGrafter"/>
</dbReference>
<dbReference type="PANTHER" id="PTHR30258">
    <property type="entry name" value="TYPE II SECRETION SYSTEM PROTEIN GSPE-RELATED"/>
    <property type="match status" value="1"/>
</dbReference>
<dbReference type="CDD" id="cd01129">
    <property type="entry name" value="PulE-GspE-like"/>
    <property type="match status" value="1"/>
</dbReference>
<dbReference type="NCBIfam" id="NF041000">
    <property type="entry name" value="ATPase_ComGA"/>
    <property type="match status" value="1"/>
</dbReference>
<proteinExistence type="inferred from homology"/>
<dbReference type="EMBL" id="LQNT01000001">
    <property type="protein sequence ID" value="KZE40122.1"/>
    <property type="molecule type" value="Genomic_DNA"/>
</dbReference>
<protein>
    <submittedName>
        <fullName evidence="5">Competence protein ComG</fullName>
    </submittedName>
</protein>
<dbReference type="SUPFAM" id="SSF52540">
    <property type="entry name" value="P-loop containing nucleoside triphosphate hydrolases"/>
    <property type="match status" value="1"/>
</dbReference>
<dbReference type="InterPro" id="IPR047667">
    <property type="entry name" value="ATPase_ComGA"/>
</dbReference>
<comment type="caution">
    <text evidence="5">The sequence shown here is derived from an EMBL/GenBank/DDBJ whole genome shotgun (WGS) entry which is preliminary data.</text>
</comment>
<evidence type="ECO:0000256" key="2">
    <source>
        <dbReference type="ARBA" id="ARBA00022741"/>
    </source>
</evidence>
<evidence type="ECO:0000259" key="4">
    <source>
        <dbReference type="PROSITE" id="PS00662"/>
    </source>
</evidence>
<reference evidence="5 6" key="1">
    <citation type="submission" date="2016-01" db="EMBL/GenBank/DDBJ databases">
        <title>Whole genome sequencing of Bhargavaea cecembensis T14.</title>
        <authorList>
            <person name="Hong K.W."/>
        </authorList>
    </citation>
    <scope>NUCLEOTIDE SEQUENCE [LARGE SCALE GENOMIC DNA]</scope>
    <source>
        <strain evidence="5 6">T14</strain>
    </source>
</reference>
<accession>A0A161RIV2</accession>
<evidence type="ECO:0000256" key="3">
    <source>
        <dbReference type="ARBA" id="ARBA00022840"/>
    </source>
</evidence>
<dbReference type="OrthoDB" id="9808272at2"/>
<dbReference type="SMART" id="SM00382">
    <property type="entry name" value="AAA"/>
    <property type="match status" value="1"/>
</dbReference>
<dbReference type="PANTHER" id="PTHR30258:SF2">
    <property type="entry name" value="COMG OPERON PROTEIN 1"/>
    <property type="match status" value="1"/>
</dbReference>
<dbReference type="InterPro" id="IPR027417">
    <property type="entry name" value="P-loop_NTPase"/>
</dbReference>
<gene>
    <name evidence="5" type="ORF">AV656_02275</name>
</gene>
<dbReference type="AlphaFoldDB" id="A0A161RIV2"/>
<dbReference type="PROSITE" id="PS00662">
    <property type="entry name" value="T2SP_E"/>
    <property type="match status" value="1"/>
</dbReference>
<feature type="domain" description="Bacterial type II secretion system protein E" evidence="4">
    <location>
        <begin position="206"/>
        <end position="220"/>
    </location>
</feature>
<dbReference type="Gene3D" id="3.30.450.90">
    <property type="match status" value="1"/>
</dbReference>
<sequence>MENLIEQKAVELLGRALGEGATDLHLNPSGRTYEIQHRKGRGIITAAEIPLELGERIISFYKYLSSLDIGERRKPQSGAFSLNFGKSRYSFRISTLPSVNLKESAAIRFQPHEEALPVGKLTDDPEAASLLLEAAGMRQGMIFFTGPTGSGKTTTMYSVTRHCAEKLGRHVISLEDPVERSQPHLLQIQVNERAGITYSAGLKAILRHSPDVIMIGEIRDSDTAKVAVQAALTGHLVVATVHSRDTTGSLFRMTEFGIQLEELRQTVAMICAQRLGEGSGGRKALFEILHGELLADAFRSLREGEPFIMPERLTLDRKEEIRHGVVLYATEGEAQDSTAGTLPIPGRRTDG</sequence>
<dbReference type="GO" id="GO:0005524">
    <property type="term" value="F:ATP binding"/>
    <property type="evidence" value="ECO:0007669"/>
    <property type="project" value="UniProtKB-KW"/>
</dbReference>
<evidence type="ECO:0000313" key="5">
    <source>
        <dbReference type="EMBL" id="KZE40122.1"/>
    </source>
</evidence>